<proteinExistence type="inferred from homology"/>
<feature type="transmembrane region" description="Helical" evidence="8">
    <location>
        <begin position="128"/>
        <end position="147"/>
    </location>
</feature>
<dbReference type="SUPFAM" id="SSF46934">
    <property type="entry name" value="UBA-like"/>
    <property type="match status" value="1"/>
</dbReference>
<dbReference type="CDD" id="cd14291">
    <property type="entry name" value="UBA1_NUB1_like"/>
    <property type="match status" value="1"/>
</dbReference>
<dbReference type="EMBL" id="CP000587">
    <property type="protein sequence ID" value="ABO97051.1"/>
    <property type="molecule type" value="Genomic_DNA"/>
</dbReference>
<name>A4S0L1_OSTLU</name>
<sequence length="351" mass="37272">MSAVARSAQGTPLDGAPLATTAVVIAVAISFALALAANGDFARVCASPRLAFEHPLSSYHRVWTSTFSHGSFPHALLNCLAFVPMASALERSIGTTHFAWLFATFAHAAYALSASAATALWMALGYRASYESCAIGMSGVVFALIVCETNVNDVERRSVFGLFTVSSEYYPIALLLFIQLLMPGVSFIGHAGGIAAGWLYVRGYLNFLLLKETHVEYLEKLAICAPARALASFVPSNADRGARPNAEASSTAFPAFSTVRAIPTRMSEVTRNAFAGNFPGQGRKLGGDGSTTGEMANLVRVDPRALDTLVELGFAEHAARRALQECDGDSQRAIELLTESAAHDANSDEIV</sequence>
<dbReference type="SMART" id="SM00165">
    <property type="entry name" value="UBA"/>
    <property type="match status" value="1"/>
</dbReference>
<evidence type="ECO:0000256" key="8">
    <source>
        <dbReference type="SAM" id="Phobius"/>
    </source>
</evidence>
<keyword evidence="6 8" id="KW-1133">Transmembrane helix</keyword>
<dbReference type="Gene3D" id="1.20.1540.10">
    <property type="entry name" value="Rhomboid-like"/>
    <property type="match status" value="1"/>
</dbReference>
<evidence type="ECO:0000256" key="7">
    <source>
        <dbReference type="ARBA" id="ARBA00023136"/>
    </source>
</evidence>
<evidence type="ECO:0000256" key="2">
    <source>
        <dbReference type="ARBA" id="ARBA00009045"/>
    </source>
</evidence>
<dbReference type="AlphaFoldDB" id="A4S0L1"/>
<feature type="transmembrane region" description="Helical" evidence="8">
    <location>
        <begin position="16"/>
        <end position="37"/>
    </location>
</feature>
<evidence type="ECO:0000256" key="3">
    <source>
        <dbReference type="ARBA" id="ARBA00022670"/>
    </source>
</evidence>
<evidence type="ECO:0000313" key="10">
    <source>
        <dbReference type="EMBL" id="ABO97051.1"/>
    </source>
</evidence>
<evidence type="ECO:0000256" key="5">
    <source>
        <dbReference type="ARBA" id="ARBA00022801"/>
    </source>
</evidence>
<keyword evidence="4 8" id="KW-0812">Transmembrane</keyword>
<dbReference type="OMA" id="ASYESCA"/>
<evidence type="ECO:0000259" key="9">
    <source>
        <dbReference type="PROSITE" id="PS50030"/>
    </source>
</evidence>
<organism evidence="10 11">
    <name type="scientific">Ostreococcus lucimarinus (strain CCE9901)</name>
    <dbReference type="NCBI Taxonomy" id="436017"/>
    <lineage>
        <taxon>Eukaryota</taxon>
        <taxon>Viridiplantae</taxon>
        <taxon>Chlorophyta</taxon>
        <taxon>Mamiellophyceae</taxon>
        <taxon>Mamiellales</taxon>
        <taxon>Bathycoccaceae</taxon>
        <taxon>Ostreococcus</taxon>
    </lineage>
</organism>
<dbReference type="InterPro" id="IPR009060">
    <property type="entry name" value="UBA-like_sf"/>
</dbReference>
<accession>A4S0L1</accession>
<dbReference type="SUPFAM" id="SSF144091">
    <property type="entry name" value="Rhomboid-like"/>
    <property type="match status" value="1"/>
</dbReference>
<dbReference type="eggNOG" id="KOG2632">
    <property type="taxonomic scope" value="Eukaryota"/>
</dbReference>
<evidence type="ECO:0000256" key="6">
    <source>
        <dbReference type="ARBA" id="ARBA00022989"/>
    </source>
</evidence>
<dbReference type="Gene3D" id="1.10.8.10">
    <property type="entry name" value="DNA helicase RuvA subunit, C-terminal domain"/>
    <property type="match status" value="1"/>
</dbReference>
<dbReference type="GO" id="GO:0004252">
    <property type="term" value="F:serine-type endopeptidase activity"/>
    <property type="evidence" value="ECO:0007669"/>
    <property type="project" value="InterPro"/>
</dbReference>
<protein>
    <recommendedName>
        <fullName evidence="9">UBA domain-containing protein</fullName>
    </recommendedName>
</protein>
<comment type="subcellular location">
    <subcellularLocation>
        <location evidence="1">Membrane</location>
        <topology evidence="1">Multi-pass membrane protein</topology>
    </subcellularLocation>
</comment>
<dbReference type="PANTHER" id="PTHR43066:SF1">
    <property type="entry name" value="RHOMBOID PROTEIN 2"/>
    <property type="match status" value="1"/>
</dbReference>
<dbReference type="HOGENOM" id="CLU_036445_0_0_1"/>
<feature type="transmembrane region" description="Helical" evidence="8">
    <location>
        <begin position="98"/>
        <end position="122"/>
    </location>
</feature>
<dbReference type="RefSeq" id="XP_001418758.1">
    <property type="nucleotide sequence ID" value="XM_001418721.1"/>
</dbReference>
<feature type="transmembrane region" description="Helical" evidence="8">
    <location>
        <begin position="184"/>
        <end position="201"/>
    </location>
</feature>
<comment type="similarity">
    <text evidence="2">Belongs to the peptidase S54 family.</text>
</comment>
<dbReference type="Pfam" id="PF01694">
    <property type="entry name" value="Rhomboid"/>
    <property type="match status" value="1"/>
</dbReference>
<dbReference type="InterPro" id="IPR035952">
    <property type="entry name" value="Rhomboid-like_sf"/>
</dbReference>
<keyword evidence="3" id="KW-0645">Protease</keyword>
<dbReference type="InterPro" id="IPR022764">
    <property type="entry name" value="Peptidase_S54_rhomboid_dom"/>
</dbReference>
<feature type="domain" description="UBA" evidence="9">
    <location>
        <begin position="300"/>
        <end position="340"/>
    </location>
</feature>
<dbReference type="Gramene" id="ABO97051">
    <property type="protein sequence ID" value="ABO97051"/>
    <property type="gene ID" value="OSTLU_32784"/>
</dbReference>
<dbReference type="PANTHER" id="PTHR43066">
    <property type="entry name" value="RHOMBOID-RELATED PROTEIN"/>
    <property type="match status" value="1"/>
</dbReference>
<dbReference type="Proteomes" id="UP000001568">
    <property type="component" value="Chromosome 7"/>
</dbReference>
<dbReference type="Pfam" id="PF00627">
    <property type="entry name" value="UBA"/>
    <property type="match status" value="1"/>
</dbReference>
<evidence type="ECO:0000256" key="1">
    <source>
        <dbReference type="ARBA" id="ARBA00004141"/>
    </source>
</evidence>
<evidence type="ECO:0000313" key="11">
    <source>
        <dbReference type="Proteomes" id="UP000001568"/>
    </source>
</evidence>
<reference evidence="10 11" key="1">
    <citation type="journal article" date="2007" name="Proc. Natl. Acad. Sci. U.S.A.">
        <title>The tiny eukaryote Ostreococcus provides genomic insights into the paradox of plankton speciation.</title>
        <authorList>
            <person name="Palenik B."/>
            <person name="Grimwood J."/>
            <person name="Aerts A."/>
            <person name="Rouze P."/>
            <person name="Salamov A."/>
            <person name="Putnam N."/>
            <person name="Dupont C."/>
            <person name="Jorgensen R."/>
            <person name="Derelle E."/>
            <person name="Rombauts S."/>
            <person name="Zhou K."/>
            <person name="Otillar R."/>
            <person name="Merchant S.S."/>
            <person name="Podell S."/>
            <person name="Gaasterland T."/>
            <person name="Napoli C."/>
            <person name="Gendler K."/>
            <person name="Manuell A."/>
            <person name="Tai V."/>
            <person name="Vallon O."/>
            <person name="Piganeau G."/>
            <person name="Jancek S."/>
            <person name="Heijde M."/>
            <person name="Jabbari K."/>
            <person name="Bowler C."/>
            <person name="Lohr M."/>
            <person name="Robbens S."/>
            <person name="Werner G."/>
            <person name="Dubchak I."/>
            <person name="Pazour G.J."/>
            <person name="Ren Q."/>
            <person name="Paulsen I."/>
            <person name="Delwiche C."/>
            <person name="Schmutz J."/>
            <person name="Rokhsar D."/>
            <person name="Van de Peer Y."/>
            <person name="Moreau H."/>
            <person name="Grigoriev I.V."/>
        </authorList>
    </citation>
    <scope>NUCLEOTIDE SEQUENCE [LARGE SCALE GENOMIC DNA]</scope>
    <source>
        <strain evidence="10 11">CCE9901</strain>
    </source>
</reference>
<gene>
    <name evidence="10" type="ORF">OSTLU_32784</name>
</gene>
<dbReference type="InterPro" id="IPR015940">
    <property type="entry name" value="UBA"/>
</dbReference>
<dbReference type="GO" id="GO:0006508">
    <property type="term" value="P:proteolysis"/>
    <property type="evidence" value="ECO:0007669"/>
    <property type="project" value="UniProtKB-KW"/>
</dbReference>
<keyword evidence="11" id="KW-1185">Reference proteome</keyword>
<evidence type="ECO:0000256" key="4">
    <source>
        <dbReference type="ARBA" id="ARBA00022692"/>
    </source>
</evidence>
<dbReference type="OrthoDB" id="10257275at2759"/>
<dbReference type="GeneID" id="5002838"/>
<keyword evidence="7 8" id="KW-0472">Membrane</keyword>
<dbReference type="KEGG" id="olu:OSTLU_32784"/>
<dbReference type="GO" id="GO:0016020">
    <property type="term" value="C:membrane"/>
    <property type="evidence" value="ECO:0007669"/>
    <property type="project" value="UniProtKB-SubCell"/>
</dbReference>
<keyword evidence="5" id="KW-0378">Hydrolase</keyword>
<feature type="transmembrane region" description="Helical" evidence="8">
    <location>
        <begin position="159"/>
        <end position="178"/>
    </location>
</feature>
<dbReference type="PROSITE" id="PS50030">
    <property type="entry name" value="UBA"/>
    <property type="match status" value="1"/>
</dbReference>